<evidence type="ECO:0000313" key="1">
    <source>
        <dbReference type="EMBL" id="MFB9678000.1"/>
    </source>
</evidence>
<name>A0ABV5THW5_9ACTN</name>
<organism evidence="1 2">
    <name type="scientific">Streptosporangium vulgare</name>
    <dbReference type="NCBI Taxonomy" id="46190"/>
    <lineage>
        <taxon>Bacteria</taxon>
        <taxon>Bacillati</taxon>
        <taxon>Actinomycetota</taxon>
        <taxon>Actinomycetes</taxon>
        <taxon>Streptosporangiales</taxon>
        <taxon>Streptosporangiaceae</taxon>
        <taxon>Streptosporangium</taxon>
    </lineage>
</organism>
<gene>
    <name evidence="1" type="ORF">ACFFRH_21165</name>
</gene>
<reference evidence="1 2" key="1">
    <citation type="submission" date="2024-09" db="EMBL/GenBank/DDBJ databases">
        <authorList>
            <person name="Sun Q."/>
            <person name="Mori K."/>
        </authorList>
    </citation>
    <scope>NUCLEOTIDE SEQUENCE [LARGE SCALE GENOMIC DNA]</scope>
    <source>
        <strain evidence="1 2">JCM 3028</strain>
    </source>
</reference>
<keyword evidence="2" id="KW-1185">Reference proteome</keyword>
<dbReference type="Proteomes" id="UP001589610">
    <property type="component" value="Unassembled WGS sequence"/>
</dbReference>
<proteinExistence type="predicted"/>
<evidence type="ECO:0000313" key="2">
    <source>
        <dbReference type="Proteomes" id="UP001589610"/>
    </source>
</evidence>
<dbReference type="RefSeq" id="WP_344742659.1">
    <property type="nucleotide sequence ID" value="NZ_BAAAWW010000003.1"/>
</dbReference>
<protein>
    <submittedName>
        <fullName evidence="1">Uncharacterized protein</fullName>
    </submittedName>
</protein>
<dbReference type="EMBL" id="JBHMBS010000009">
    <property type="protein sequence ID" value="MFB9678000.1"/>
    <property type="molecule type" value="Genomic_DNA"/>
</dbReference>
<comment type="caution">
    <text evidence="1">The sequence shown here is derived from an EMBL/GenBank/DDBJ whole genome shotgun (WGS) entry which is preliminary data.</text>
</comment>
<accession>A0ABV5THW5</accession>
<sequence>MPLPAPPADPADLIEATNRPRDKTALAAIMATAWPNVPSVVFHGGSVPPGRRRDRDVTLVDGRTRCGDLLIGYSPEKL</sequence>